<evidence type="ECO:0000313" key="3">
    <source>
        <dbReference type="Proteomes" id="UP000008983"/>
    </source>
</evidence>
<dbReference type="OMA" id="THETYIS"/>
<dbReference type="GeneID" id="14909109"/>
<dbReference type="Proteomes" id="UP000008983">
    <property type="component" value="Unassembled WGS sequence"/>
</dbReference>
<evidence type="ECO:0000313" key="2">
    <source>
        <dbReference type="EMBL" id="EGR32942.1"/>
    </source>
</evidence>
<gene>
    <name evidence="2" type="ORF">IMG5_065980</name>
</gene>
<feature type="region of interest" description="Disordered" evidence="1">
    <location>
        <begin position="657"/>
        <end position="676"/>
    </location>
</feature>
<dbReference type="AlphaFoldDB" id="G0QPA5"/>
<sequence length="676" mass="80875">MPPKKAKKVDPEVLQQQFDQWKSSPEYEQIKKMALILEEQNITETTKDFTGEWYPYLNQLYDFFKFYKIKTGKLKEFKHEQIRSTFFAQKDEENIKYQVDGIYCGVAREHQDNSYHCRHKFVKIMNYIKELDDLNPETLQPQKKLVIGFMKEFISFFQKHIKNDHDLIYNKQLAMTLQPLTNLIDINNQYKKFNITFVPIVEKVVRNFMSKVIIDKYIDYLQEIFRILWEEYQQPIIPILPDCHRLFYKLQLQYDKEKNKIESLYLNPLHSCFNEMSKTLLNLQVYGINYWKTPLNQNTKLIDDIQNLINADIIAEKLLGNPLKRDQLNFVYQVVGLIAESDEKIKENLLNRDENITSKAIPLLIIFKQIQRMLKWKLAKKEREEQMRVQSEKLQILTQLKNEESLKSPLKIREEEKKIWMEQQALLLEQQKKLEASLPPAKNAKGSKGQKGSKRDEAIYGRYFILENLMDEKDREEFEQSVEMLRHVNEAVQQDMQDFYIQINNQALKKKLKKNKNQVSYFLELSEKQNADIMMNVVRPPEMWNYPKIIEENHRFRCIAKPSKCYEDHRIDDIDRKINNLAEKLYGYRRFTWKEIVERVIDVYANKYNEKPTVIDPKEDPNWIQPDPSPHEIQVQRNREIKAQQLQATQALIEAAKTSSQTFQQEENKEKAQEAK</sequence>
<feature type="compositionally biased region" description="Basic and acidic residues" evidence="1">
    <location>
        <begin position="666"/>
        <end position="676"/>
    </location>
</feature>
<evidence type="ECO:0000256" key="1">
    <source>
        <dbReference type="SAM" id="MobiDB-lite"/>
    </source>
</evidence>
<proteinExistence type="predicted"/>
<name>G0QPA5_ICHMU</name>
<reference evidence="2 3" key="1">
    <citation type="submission" date="2011-07" db="EMBL/GenBank/DDBJ databases">
        <authorList>
            <person name="Coyne R."/>
            <person name="Brami D."/>
            <person name="Johnson J."/>
            <person name="Hostetler J."/>
            <person name="Hannick L."/>
            <person name="Clark T."/>
            <person name="Cassidy-Hanley D."/>
            <person name="Inman J."/>
        </authorList>
    </citation>
    <scope>NUCLEOTIDE SEQUENCE [LARGE SCALE GENOMIC DNA]</scope>
    <source>
        <strain evidence="2 3">G5</strain>
    </source>
</reference>
<accession>G0QPA5</accession>
<dbReference type="eggNOG" id="ENOG502SHP2">
    <property type="taxonomic scope" value="Eukaryota"/>
</dbReference>
<protein>
    <submittedName>
        <fullName evidence="2">Uncharacterized protein</fullName>
    </submittedName>
</protein>
<dbReference type="EMBL" id="GL983540">
    <property type="protein sequence ID" value="EGR32942.1"/>
    <property type="molecule type" value="Genomic_DNA"/>
</dbReference>
<keyword evidence="3" id="KW-1185">Reference proteome</keyword>
<organism evidence="2 3">
    <name type="scientific">Ichthyophthirius multifiliis</name>
    <name type="common">White spot disease agent</name>
    <name type="synonym">Ich</name>
    <dbReference type="NCBI Taxonomy" id="5932"/>
    <lineage>
        <taxon>Eukaryota</taxon>
        <taxon>Sar</taxon>
        <taxon>Alveolata</taxon>
        <taxon>Ciliophora</taxon>
        <taxon>Intramacronucleata</taxon>
        <taxon>Oligohymenophorea</taxon>
        <taxon>Hymenostomatida</taxon>
        <taxon>Ophryoglenina</taxon>
        <taxon>Ichthyophthirius</taxon>
    </lineage>
</organism>
<dbReference type="OrthoDB" id="286277at2759"/>
<dbReference type="InParanoid" id="G0QPA5"/>
<dbReference type="RefSeq" id="XP_004036928.1">
    <property type="nucleotide sequence ID" value="XM_004036880.1"/>
</dbReference>